<evidence type="ECO:0000313" key="2">
    <source>
        <dbReference type="Proteomes" id="UP000694892"/>
    </source>
</evidence>
<dbReference type="InterPro" id="IPR035901">
    <property type="entry name" value="GIY-YIG_endonuc_sf"/>
</dbReference>
<gene>
    <name evidence="1" type="ORF">XELAEV_18024820mg</name>
</gene>
<dbReference type="PANTHER" id="PTHR21301">
    <property type="entry name" value="REVERSE TRANSCRIPTASE"/>
    <property type="match status" value="1"/>
</dbReference>
<dbReference type="AlphaFoldDB" id="A0A974CYF2"/>
<protein>
    <recommendedName>
        <fullName evidence="3">GIY-YIG domain-containing protein</fullName>
    </recommendedName>
</protein>
<dbReference type="CDD" id="cd10442">
    <property type="entry name" value="GIY-YIG_PLEs"/>
    <property type="match status" value="1"/>
</dbReference>
<dbReference type="EMBL" id="CM004473">
    <property type="protein sequence ID" value="OCT82299.1"/>
    <property type="molecule type" value="Genomic_DNA"/>
</dbReference>
<dbReference type="Gene3D" id="3.40.1440.10">
    <property type="entry name" value="GIY-YIG endonuclease"/>
    <property type="match status" value="1"/>
</dbReference>
<evidence type="ECO:0000313" key="1">
    <source>
        <dbReference type="EMBL" id="OCT82299.1"/>
    </source>
</evidence>
<accession>A0A974CYF2</accession>
<organism evidence="1 2">
    <name type="scientific">Xenopus laevis</name>
    <name type="common">African clawed frog</name>
    <dbReference type="NCBI Taxonomy" id="8355"/>
    <lineage>
        <taxon>Eukaryota</taxon>
        <taxon>Metazoa</taxon>
        <taxon>Chordata</taxon>
        <taxon>Craniata</taxon>
        <taxon>Vertebrata</taxon>
        <taxon>Euteleostomi</taxon>
        <taxon>Amphibia</taxon>
        <taxon>Batrachia</taxon>
        <taxon>Anura</taxon>
        <taxon>Pipoidea</taxon>
        <taxon>Pipidae</taxon>
        <taxon>Xenopodinae</taxon>
        <taxon>Xenopus</taxon>
        <taxon>Xenopus</taxon>
    </lineage>
</organism>
<reference evidence="2" key="1">
    <citation type="journal article" date="2016" name="Nature">
        <title>Genome evolution in the allotetraploid frog Xenopus laevis.</title>
        <authorList>
            <person name="Session A.M."/>
            <person name="Uno Y."/>
            <person name="Kwon T."/>
            <person name="Chapman J.A."/>
            <person name="Toyoda A."/>
            <person name="Takahashi S."/>
            <person name="Fukui A."/>
            <person name="Hikosaka A."/>
            <person name="Suzuki A."/>
            <person name="Kondo M."/>
            <person name="van Heeringen S.J."/>
            <person name="Quigley I."/>
            <person name="Heinz S."/>
            <person name="Ogino H."/>
            <person name="Ochi H."/>
            <person name="Hellsten U."/>
            <person name="Lyons J.B."/>
            <person name="Simakov O."/>
            <person name="Putnam N."/>
            <person name="Stites J."/>
            <person name="Kuroki Y."/>
            <person name="Tanaka T."/>
            <person name="Michiue T."/>
            <person name="Watanabe M."/>
            <person name="Bogdanovic O."/>
            <person name="Lister R."/>
            <person name="Georgiou G."/>
            <person name="Paranjpe S.S."/>
            <person name="van Kruijsbergen I."/>
            <person name="Shu S."/>
            <person name="Carlson J."/>
            <person name="Kinoshita T."/>
            <person name="Ohta Y."/>
            <person name="Mawaribuchi S."/>
            <person name="Jenkins J."/>
            <person name="Grimwood J."/>
            <person name="Schmutz J."/>
            <person name="Mitros T."/>
            <person name="Mozaffari S.V."/>
            <person name="Suzuki Y."/>
            <person name="Haramoto Y."/>
            <person name="Yamamoto T.S."/>
            <person name="Takagi C."/>
            <person name="Heald R."/>
            <person name="Miller K."/>
            <person name="Haudenschild C."/>
            <person name="Kitzman J."/>
            <person name="Nakayama T."/>
            <person name="Izutsu Y."/>
            <person name="Robert J."/>
            <person name="Fortriede J."/>
            <person name="Burns K."/>
            <person name="Lotay V."/>
            <person name="Karimi K."/>
            <person name="Yasuoka Y."/>
            <person name="Dichmann D.S."/>
            <person name="Flajnik M.F."/>
            <person name="Houston D.W."/>
            <person name="Shendure J."/>
            <person name="DuPasquier L."/>
            <person name="Vize P.D."/>
            <person name="Zorn A.M."/>
            <person name="Ito M."/>
            <person name="Marcotte E.M."/>
            <person name="Wallingford J.B."/>
            <person name="Ito Y."/>
            <person name="Asashima M."/>
            <person name="Ueno N."/>
            <person name="Matsuda Y."/>
            <person name="Veenstra G.J."/>
            <person name="Fujiyama A."/>
            <person name="Harland R.M."/>
            <person name="Taira M."/>
            <person name="Rokhsar D.S."/>
        </authorList>
    </citation>
    <scope>NUCLEOTIDE SEQUENCE [LARGE SCALE GENOMIC DNA]</scope>
    <source>
        <strain evidence="2">J</strain>
    </source>
</reference>
<dbReference type="Proteomes" id="UP000694892">
    <property type="component" value="Chromosome 4S"/>
</dbReference>
<sequence>MSYRKARTIGSMLVKADMGSGKENRQTVLPLIKKGTFACCSCNCCSNIQKGEDIHHPRSGIPVPISGHHSCTTTFVVYAIKCPCGLVYVGQTSRMARDRIREHKSAIKCKRMDQPVAKYFTELGHTVSQLKFQILDAVPKLKRGGNRVKKLLYKEAWWIRKLDTLAPNGLNLEYDLSPVFR</sequence>
<dbReference type="PANTHER" id="PTHR21301:SF12">
    <property type="match status" value="1"/>
</dbReference>
<name>A0A974CYF2_XENLA</name>
<proteinExistence type="predicted"/>
<evidence type="ECO:0008006" key="3">
    <source>
        <dbReference type="Google" id="ProtNLM"/>
    </source>
</evidence>